<evidence type="ECO:0000256" key="1">
    <source>
        <dbReference type="ARBA" id="ARBA00003478"/>
    </source>
</evidence>
<sequence length="114" mass="12838">MEEVRATLRFAPSSAQKMRRVINVIRGRKAPQALALLQSMPQTAAHDVAKLLRSAMANAEENAGWRTEDLVVSGVFANEGPTRRWRRFGARGRFKPILRRTSHVTITLREVTAE</sequence>
<evidence type="ECO:0000256" key="11">
    <source>
        <dbReference type="RuleBase" id="RU004005"/>
    </source>
</evidence>
<evidence type="ECO:0000256" key="10">
    <source>
        <dbReference type="HAMAP-Rule" id="MF_01331"/>
    </source>
</evidence>
<dbReference type="GO" id="GO:0006412">
    <property type="term" value="P:translation"/>
    <property type="evidence" value="ECO:0007669"/>
    <property type="project" value="UniProtKB-UniRule"/>
</dbReference>
<evidence type="ECO:0000256" key="3">
    <source>
        <dbReference type="ARBA" id="ARBA00011838"/>
    </source>
</evidence>
<organism evidence="14">
    <name type="scientific">uncultured Chloroflexi bacterium Rifle_16ft_4_minimus_15241</name>
    <dbReference type="NCBI Taxonomy" id="1665060"/>
    <lineage>
        <taxon>Bacteria</taxon>
        <taxon>Bacillati</taxon>
        <taxon>Chloroflexota</taxon>
        <taxon>environmental samples</taxon>
    </lineage>
</organism>
<dbReference type="InterPro" id="IPR036394">
    <property type="entry name" value="Ribosomal_uL22_sf"/>
</dbReference>
<evidence type="ECO:0000256" key="4">
    <source>
        <dbReference type="ARBA" id="ARBA00022730"/>
    </source>
</evidence>
<keyword evidence="4 10" id="KW-0699">rRNA-binding</keyword>
<reference evidence="14" key="1">
    <citation type="journal article" date="2015" name="ISME J.">
        <title>Aquifer environment selects for microbial species cohorts in sediment and groundwater.</title>
        <authorList>
            <person name="Hug L.A."/>
            <person name="Thomas B.C."/>
            <person name="Brown C.T."/>
            <person name="Frischkorn K.R."/>
            <person name="Williams K.H."/>
            <person name="Tringe S.G."/>
            <person name="Banfield J.F."/>
        </authorList>
    </citation>
    <scope>NUCLEOTIDE SEQUENCE</scope>
</reference>
<comment type="function">
    <text evidence="8">This protein binds specifically to 23S rRNA; its binding is stimulated by other ribosomal proteins, e.g. L4, L17, and L20. It is important during the early stages of 50S assembly. It makes multiple contacts with different domains of the 23S rRNA in the assembled 50S subunit and ribosome.</text>
</comment>
<dbReference type="InterPro" id="IPR001063">
    <property type="entry name" value="Ribosomal_uL22"/>
</dbReference>
<name>A0A0H4T3C8_9CHLR</name>
<evidence type="ECO:0000256" key="2">
    <source>
        <dbReference type="ARBA" id="ARBA00009451"/>
    </source>
</evidence>
<accession>A0A0H4T3C8</accession>
<proteinExistence type="inferred from homology"/>
<dbReference type="PANTHER" id="PTHR13501">
    <property type="entry name" value="CHLOROPLAST 50S RIBOSOMAL PROTEIN L22-RELATED"/>
    <property type="match status" value="1"/>
</dbReference>
<evidence type="ECO:0000256" key="7">
    <source>
        <dbReference type="ARBA" id="ARBA00023274"/>
    </source>
</evidence>
<dbReference type="Gene3D" id="3.90.470.10">
    <property type="entry name" value="Ribosomal protein L22/L17"/>
    <property type="match status" value="1"/>
</dbReference>
<protein>
    <recommendedName>
        <fullName evidence="9 10">Large ribosomal subunit protein uL22</fullName>
    </recommendedName>
</protein>
<evidence type="ECO:0000256" key="8">
    <source>
        <dbReference type="ARBA" id="ARBA00025084"/>
    </source>
</evidence>
<dbReference type="EMBL" id="KT006956">
    <property type="protein sequence ID" value="AKQ01225.1"/>
    <property type="molecule type" value="Genomic_DNA"/>
</dbReference>
<comment type="subunit">
    <text evidence="3 10 12">Part of the 50S ribosomal subunit.</text>
</comment>
<dbReference type="PANTHER" id="PTHR13501:SF8">
    <property type="entry name" value="LARGE RIBOSOMAL SUBUNIT PROTEIN UL22M"/>
    <property type="match status" value="1"/>
</dbReference>
<dbReference type="Pfam" id="PF00237">
    <property type="entry name" value="Ribosomal_L22"/>
    <property type="match status" value="1"/>
</dbReference>
<dbReference type="InterPro" id="IPR005727">
    <property type="entry name" value="Ribosomal_uL22_bac/chlpt-type"/>
</dbReference>
<evidence type="ECO:0000313" key="14">
    <source>
        <dbReference type="EMBL" id="AKQ01225.1"/>
    </source>
</evidence>
<dbReference type="NCBIfam" id="TIGR01044">
    <property type="entry name" value="rplV_bact"/>
    <property type="match status" value="1"/>
</dbReference>
<keyword evidence="7 10" id="KW-0687">Ribonucleoprotein</keyword>
<comment type="function">
    <text evidence="1 10">The globular domain of the protein is located near the polypeptide exit tunnel on the outside of the subunit, while an extended beta-hairpin is found that lines the wall of the exit tunnel in the center of the 70S ribosome.</text>
</comment>
<dbReference type="GO" id="GO:0019843">
    <property type="term" value="F:rRNA binding"/>
    <property type="evidence" value="ECO:0007669"/>
    <property type="project" value="UniProtKB-UniRule"/>
</dbReference>
<dbReference type="CDD" id="cd00336">
    <property type="entry name" value="Ribosomal_L22"/>
    <property type="match status" value="1"/>
</dbReference>
<dbReference type="GO" id="GO:0015934">
    <property type="term" value="C:large ribosomal subunit"/>
    <property type="evidence" value="ECO:0007669"/>
    <property type="project" value="InterPro"/>
</dbReference>
<dbReference type="HAMAP" id="MF_01331_B">
    <property type="entry name" value="Ribosomal_uL22_B"/>
    <property type="match status" value="1"/>
</dbReference>
<evidence type="ECO:0000256" key="6">
    <source>
        <dbReference type="ARBA" id="ARBA00022980"/>
    </source>
</evidence>
<gene>
    <name evidence="10 14" type="primary">rplV</name>
</gene>
<keyword evidence="6 10" id="KW-0689">Ribosomal protein</keyword>
<evidence type="ECO:0000256" key="13">
    <source>
        <dbReference type="RuleBase" id="RU004008"/>
    </source>
</evidence>
<dbReference type="AlphaFoldDB" id="A0A0H4T3C8"/>
<evidence type="ECO:0000256" key="12">
    <source>
        <dbReference type="RuleBase" id="RU004006"/>
    </source>
</evidence>
<dbReference type="GO" id="GO:0003735">
    <property type="term" value="F:structural constituent of ribosome"/>
    <property type="evidence" value="ECO:0007669"/>
    <property type="project" value="InterPro"/>
</dbReference>
<comment type="similarity">
    <text evidence="2 10 11">Belongs to the universal ribosomal protein uL22 family.</text>
</comment>
<comment type="function">
    <text evidence="10 13">This protein binds specifically to 23S rRNA; its binding is stimulated by other ribosomal proteins, e.g., L4, L17, and L20. It is important during the early stages of 50S assembly. It makes multiple contacts with different domains of the 23S rRNA in the assembled 50S subunit and ribosome.</text>
</comment>
<evidence type="ECO:0000256" key="5">
    <source>
        <dbReference type="ARBA" id="ARBA00022884"/>
    </source>
</evidence>
<dbReference type="InterPro" id="IPR047867">
    <property type="entry name" value="Ribosomal_uL22_bac/org-type"/>
</dbReference>
<dbReference type="SUPFAM" id="SSF54843">
    <property type="entry name" value="Ribosomal protein L22"/>
    <property type="match status" value="1"/>
</dbReference>
<keyword evidence="5 10" id="KW-0694">RNA-binding</keyword>
<evidence type="ECO:0000256" key="9">
    <source>
        <dbReference type="ARBA" id="ARBA00035207"/>
    </source>
</evidence>